<name>A0ACD1I5K4_9EURO</name>
<evidence type="ECO:0000313" key="2">
    <source>
        <dbReference type="Proteomes" id="UP000249748"/>
    </source>
</evidence>
<dbReference type="EMBL" id="KZ824563">
    <property type="protein sequence ID" value="RAK85844.1"/>
    <property type="molecule type" value="Genomic_DNA"/>
</dbReference>
<gene>
    <name evidence="1" type="ORF">BO79DRAFT_247326</name>
</gene>
<keyword evidence="2" id="KW-1185">Reference proteome</keyword>
<organism evidence="1 2">
    <name type="scientific">Aspergillus costaricaensis CBS 115574</name>
    <dbReference type="NCBI Taxonomy" id="1448317"/>
    <lineage>
        <taxon>Eukaryota</taxon>
        <taxon>Fungi</taxon>
        <taxon>Dikarya</taxon>
        <taxon>Ascomycota</taxon>
        <taxon>Pezizomycotina</taxon>
        <taxon>Eurotiomycetes</taxon>
        <taxon>Eurotiomycetidae</taxon>
        <taxon>Eurotiales</taxon>
        <taxon>Aspergillaceae</taxon>
        <taxon>Aspergillus</taxon>
        <taxon>Aspergillus subgen. Circumdati</taxon>
    </lineage>
</organism>
<proteinExistence type="predicted"/>
<accession>A0ACD1I5K4</accession>
<dbReference type="Proteomes" id="UP000249748">
    <property type="component" value="Unassembled WGS sequence"/>
</dbReference>
<protein>
    <submittedName>
        <fullName evidence="1">Uncharacterized protein</fullName>
    </submittedName>
</protein>
<sequence>MSTSGLLYAASRLNSPSQKSSDVFNTWYNDIHVRDVLKTSGINSAARYETAAVPQDSSPWTFLALYPVPDIEFLNTEEFTSIPVTSDVLPGPTHSCMDIAHFDIRRYREVGRREDSAMPSGPTSHLLTVEFDLPSHIINKADDQAVMDWFCGTYSNGVPQRVAIHEVFWAMLFPEGKPAEPPRYLALLELNGDDNVYDEAIKKIQLVANVGQWKVHKIFD</sequence>
<evidence type="ECO:0000313" key="1">
    <source>
        <dbReference type="EMBL" id="RAK85844.1"/>
    </source>
</evidence>
<reference evidence="1" key="1">
    <citation type="submission" date="2018-02" db="EMBL/GenBank/DDBJ databases">
        <title>The genomes of Aspergillus section Nigri reveals drivers in fungal speciation.</title>
        <authorList>
            <consortium name="DOE Joint Genome Institute"/>
            <person name="Vesth T.C."/>
            <person name="Nybo J."/>
            <person name="Theobald S."/>
            <person name="Brandl J."/>
            <person name="Frisvad J.C."/>
            <person name="Nielsen K.F."/>
            <person name="Lyhne E.K."/>
            <person name="Kogle M.E."/>
            <person name="Kuo A."/>
            <person name="Riley R."/>
            <person name="Clum A."/>
            <person name="Nolan M."/>
            <person name="Lipzen A."/>
            <person name="Salamov A."/>
            <person name="Henrissat B."/>
            <person name="Wiebenga A."/>
            <person name="De vries R.P."/>
            <person name="Grigoriev I.V."/>
            <person name="Mortensen U.H."/>
            <person name="Andersen M.R."/>
            <person name="Baker S.E."/>
        </authorList>
    </citation>
    <scope>NUCLEOTIDE SEQUENCE</scope>
    <source>
        <strain evidence="1">CBS 115574</strain>
    </source>
</reference>